<dbReference type="PANTHER" id="PTHR42711:SF5">
    <property type="entry name" value="ABC TRANSPORTER ATP-BINDING PROTEIN NATA"/>
    <property type="match status" value="1"/>
</dbReference>
<feature type="domain" description="ABC transporter" evidence="6">
    <location>
        <begin position="4"/>
        <end position="229"/>
    </location>
</feature>
<evidence type="ECO:0000313" key="7">
    <source>
        <dbReference type="EMBL" id="GLR18721.1"/>
    </source>
</evidence>
<keyword evidence="5 7" id="KW-0067">ATP-binding</keyword>
<evidence type="ECO:0000313" key="8">
    <source>
        <dbReference type="Proteomes" id="UP001156666"/>
    </source>
</evidence>
<proteinExistence type="inferred from homology"/>
<name>A0AA37SPZ7_9BACT</name>
<dbReference type="EMBL" id="BSOH01000023">
    <property type="protein sequence ID" value="GLR18721.1"/>
    <property type="molecule type" value="Genomic_DNA"/>
</dbReference>
<evidence type="ECO:0000256" key="4">
    <source>
        <dbReference type="ARBA" id="ARBA00022741"/>
    </source>
</evidence>
<dbReference type="SMART" id="SM00382">
    <property type="entry name" value="AAA"/>
    <property type="match status" value="1"/>
</dbReference>
<keyword evidence="2" id="KW-0813">Transport</keyword>
<dbReference type="AlphaFoldDB" id="A0AA37SPZ7"/>
<reference evidence="7" key="1">
    <citation type="journal article" date="2014" name="Int. J. Syst. Evol. Microbiol.">
        <title>Complete genome sequence of Corynebacterium casei LMG S-19264T (=DSM 44701T), isolated from a smear-ripened cheese.</title>
        <authorList>
            <consortium name="US DOE Joint Genome Institute (JGI-PGF)"/>
            <person name="Walter F."/>
            <person name="Albersmeier A."/>
            <person name="Kalinowski J."/>
            <person name="Ruckert C."/>
        </authorList>
    </citation>
    <scope>NUCLEOTIDE SEQUENCE</scope>
    <source>
        <strain evidence="7">NBRC 108769</strain>
    </source>
</reference>
<dbReference type="GO" id="GO:0016887">
    <property type="term" value="F:ATP hydrolysis activity"/>
    <property type="evidence" value="ECO:0007669"/>
    <property type="project" value="InterPro"/>
</dbReference>
<evidence type="ECO:0000256" key="2">
    <source>
        <dbReference type="ARBA" id="ARBA00022448"/>
    </source>
</evidence>
<dbReference type="SUPFAM" id="SSF52540">
    <property type="entry name" value="P-loop containing nucleoside triphosphate hydrolases"/>
    <property type="match status" value="1"/>
</dbReference>
<comment type="similarity">
    <text evidence="1">Belongs to the ABC transporter superfamily.</text>
</comment>
<dbReference type="InterPro" id="IPR050763">
    <property type="entry name" value="ABC_transporter_ATP-binding"/>
</dbReference>
<evidence type="ECO:0000256" key="3">
    <source>
        <dbReference type="ARBA" id="ARBA00022458"/>
    </source>
</evidence>
<dbReference type="CDD" id="cd03230">
    <property type="entry name" value="ABC_DR_subfamily_A"/>
    <property type="match status" value="1"/>
</dbReference>
<protein>
    <submittedName>
        <fullName evidence="7">ABC transporter ATP-binding protein</fullName>
    </submittedName>
</protein>
<reference evidence="7" key="2">
    <citation type="submission" date="2023-01" db="EMBL/GenBank/DDBJ databases">
        <title>Draft genome sequence of Portibacter lacus strain NBRC 108769.</title>
        <authorList>
            <person name="Sun Q."/>
            <person name="Mori K."/>
        </authorList>
    </citation>
    <scope>NUCLEOTIDE SEQUENCE</scope>
    <source>
        <strain evidence="7">NBRC 108769</strain>
    </source>
</reference>
<dbReference type="GO" id="GO:0005524">
    <property type="term" value="F:ATP binding"/>
    <property type="evidence" value="ECO:0007669"/>
    <property type="project" value="UniProtKB-KW"/>
</dbReference>
<comment type="caution">
    <text evidence="7">The sequence shown here is derived from an EMBL/GenBank/DDBJ whole genome shotgun (WGS) entry which is preliminary data.</text>
</comment>
<organism evidence="7 8">
    <name type="scientific">Portibacter lacus</name>
    <dbReference type="NCBI Taxonomy" id="1099794"/>
    <lineage>
        <taxon>Bacteria</taxon>
        <taxon>Pseudomonadati</taxon>
        <taxon>Bacteroidota</taxon>
        <taxon>Saprospiria</taxon>
        <taxon>Saprospirales</taxon>
        <taxon>Haliscomenobacteraceae</taxon>
        <taxon>Portibacter</taxon>
    </lineage>
</organism>
<dbReference type="PANTHER" id="PTHR42711">
    <property type="entry name" value="ABC TRANSPORTER ATP-BINDING PROTEIN"/>
    <property type="match status" value="1"/>
</dbReference>
<dbReference type="InterPro" id="IPR027417">
    <property type="entry name" value="P-loop_NTPase"/>
</dbReference>
<sequence length="291" mass="33026">MHAIEIKNLTKYYGKSMGIEDVSISIEKGEVYGFIGPNGAGKSTAIRTLIGLLQPTSGSATINGKDVFQHGASLRKSIGYLPSEVHYYDRMSSRELLEYHCRFYGIKDYTKIEELASDFELDLDKEIEDLSFGNKKKCGIIQAMVHEPEILILDEPTSGLDPLMQNVFFNKLEELNQKGVTIFFSSHVLSEIQRICKRAAIIRNGRIVAIENIDGLLKKQMKLVKVIFKEVPSNLVLPEGAQKKTWSNKKLSFEYIGSTTVLINWLSNHEVFDLTLTEPDLESLFMNYYER</sequence>
<evidence type="ECO:0000256" key="1">
    <source>
        <dbReference type="ARBA" id="ARBA00005417"/>
    </source>
</evidence>
<dbReference type="Gene3D" id="3.40.50.300">
    <property type="entry name" value="P-loop containing nucleotide triphosphate hydrolases"/>
    <property type="match status" value="1"/>
</dbReference>
<dbReference type="InterPro" id="IPR003593">
    <property type="entry name" value="AAA+_ATPase"/>
</dbReference>
<dbReference type="RefSeq" id="WP_235292668.1">
    <property type="nucleotide sequence ID" value="NZ_BSOH01000023.1"/>
</dbReference>
<dbReference type="Proteomes" id="UP001156666">
    <property type="component" value="Unassembled WGS sequence"/>
</dbReference>
<dbReference type="PROSITE" id="PS50893">
    <property type="entry name" value="ABC_TRANSPORTER_2"/>
    <property type="match status" value="1"/>
</dbReference>
<dbReference type="InterPro" id="IPR003439">
    <property type="entry name" value="ABC_transporter-like_ATP-bd"/>
</dbReference>
<dbReference type="Pfam" id="PF00005">
    <property type="entry name" value="ABC_tran"/>
    <property type="match status" value="1"/>
</dbReference>
<gene>
    <name evidence="7" type="ORF">GCM10007940_33370</name>
</gene>
<keyword evidence="3" id="KW-0536">Nodulation</keyword>
<evidence type="ECO:0000259" key="6">
    <source>
        <dbReference type="PROSITE" id="PS50893"/>
    </source>
</evidence>
<accession>A0AA37SPZ7</accession>
<keyword evidence="8" id="KW-1185">Reference proteome</keyword>
<evidence type="ECO:0000256" key="5">
    <source>
        <dbReference type="ARBA" id="ARBA00022840"/>
    </source>
</evidence>
<keyword evidence="4" id="KW-0547">Nucleotide-binding</keyword>